<protein>
    <recommendedName>
        <fullName evidence="2">2EXR domain-containing protein</fullName>
    </recommendedName>
</protein>
<feature type="compositionally biased region" description="Polar residues" evidence="1">
    <location>
        <begin position="153"/>
        <end position="170"/>
    </location>
</feature>
<keyword evidence="4" id="KW-1185">Reference proteome</keyword>
<reference evidence="3 4" key="1">
    <citation type="submission" date="2019-03" db="EMBL/GenBank/DDBJ databases">
        <title>Draft genome sequence of Xylaria hypoxylon DSM 108379, a ubiquitous saprotrophic-parasitic fungi on hardwood.</title>
        <authorList>
            <person name="Buettner E."/>
            <person name="Leonhardt S."/>
            <person name="Gebauer A.M."/>
            <person name="Liers C."/>
            <person name="Hofrichter M."/>
            <person name="Kellner H."/>
        </authorList>
    </citation>
    <scope>NUCLEOTIDE SEQUENCE [LARGE SCALE GENOMIC DNA]</scope>
    <source>
        <strain evidence="3 4">DSM 108379</strain>
    </source>
</reference>
<comment type="caution">
    <text evidence="3">The sequence shown here is derived from an EMBL/GenBank/DDBJ whole genome shotgun (WGS) entry which is preliminary data.</text>
</comment>
<feature type="compositionally biased region" description="Low complexity" evidence="1">
    <location>
        <begin position="84"/>
        <end position="95"/>
    </location>
</feature>
<proteinExistence type="predicted"/>
<evidence type="ECO:0000313" key="4">
    <source>
        <dbReference type="Proteomes" id="UP000297716"/>
    </source>
</evidence>
<dbReference type="Proteomes" id="UP000297716">
    <property type="component" value="Unassembled WGS sequence"/>
</dbReference>
<accession>A0A4Z0YJ21</accession>
<organism evidence="3 4">
    <name type="scientific">Xylaria hypoxylon</name>
    <dbReference type="NCBI Taxonomy" id="37992"/>
    <lineage>
        <taxon>Eukaryota</taxon>
        <taxon>Fungi</taxon>
        <taxon>Dikarya</taxon>
        <taxon>Ascomycota</taxon>
        <taxon>Pezizomycotina</taxon>
        <taxon>Sordariomycetes</taxon>
        <taxon>Xylariomycetidae</taxon>
        <taxon>Xylariales</taxon>
        <taxon>Xylariaceae</taxon>
        <taxon>Xylaria</taxon>
    </lineage>
</organism>
<feature type="domain" description="2EXR" evidence="2">
    <location>
        <begin position="262"/>
        <end position="361"/>
    </location>
</feature>
<sequence length="580" mass="64627">MPGNAKREEIENQNSPGPAITDEPKPGQEDDGSEGASPETTESHPSTALEEVSYQEAPPDTAENLRHSIPLVDENSSVCKTARSTSLLSTSDSSSGGVPLYGRSHRHSMPTPRSALSRSASATGHYDDLVSITSRSTSGANLESGPDHDIRQNDNTTNNTAKGDNNSRFQTLRPPFPPLSPATLNRGFMKVWKRVVPDTAFSQVVPEPTPKEPVLTATKNYNTAKGTLGSPFQPRLSRLETPPASRHVVSASAPEDPVIAAPRFPLVPIELRLMMWNAHLSDARVVILYAYAHGPELECSGEGGRGKSAPRVPVVISPNVLRFINPESRREDASRTFTIQRYPSKNPSIWKTWMDPSQDWLCIDPWDGSFSGRNPGRANIRFWYDMDELASVAQNIAIIDRLRSKELWSWLARAIFNKIKFPQTKRLAIVHHIFTLHAPPEKAWAAGLFHREDTHTLVDISDIARLRKFYDFYLLMSLRQRQSTLSILEVLLQPHSLLVYKKTLMREMHKLFHIASSNITWPDLILQPHNSGNNLGVTRQEPIFLPGEPSHSTPPGFPKIELMVMFRLCAANVCDEDTVV</sequence>
<dbReference type="EMBL" id="SKBN01000243">
    <property type="protein sequence ID" value="TGJ80078.1"/>
    <property type="molecule type" value="Genomic_DNA"/>
</dbReference>
<dbReference type="InterPro" id="IPR045518">
    <property type="entry name" value="2EXR"/>
</dbReference>
<dbReference type="OrthoDB" id="4778669at2759"/>
<name>A0A4Z0YJ21_9PEZI</name>
<dbReference type="Pfam" id="PF20150">
    <property type="entry name" value="2EXR"/>
    <property type="match status" value="1"/>
</dbReference>
<gene>
    <name evidence="3" type="ORF">E0Z10_g8687</name>
</gene>
<evidence type="ECO:0000313" key="3">
    <source>
        <dbReference type="EMBL" id="TGJ80078.1"/>
    </source>
</evidence>
<feature type="region of interest" description="Disordered" evidence="1">
    <location>
        <begin position="83"/>
        <end position="122"/>
    </location>
</feature>
<evidence type="ECO:0000259" key="2">
    <source>
        <dbReference type="Pfam" id="PF20150"/>
    </source>
</evidence>
<feature type="region of interest" description="Disordered" evidence="1">
    <location>
        <begin position="135"/>
        <end position="180"/>
    </location>
</feature>
<evidence type="ECO:0000256" key="1">
    <source>
        <dbReference type="SAM" id="MobiDB-lite"/>
    </source>
</evidence>
<dbReference type="AlphaFoldDB" id="A0A4Z0YJ21"/>
<feature type="region of interest" description="Disordered" evidence="1">
    <location>
        <begin position="1"/>
        <end position="63"/>
    </location>
</feature>
<feature type="compositionally biased region" description="Basic and acidic residues" evidence="1">
    <location>
        <begin position="1"/>
        <end position="10"/>
    </location>
</feature>